<dbReference type="EMBL" id="CP139487">
    <property type="protein sequence ID" value="WPU65776.1"/>
    <property type="molecule type" value="Genomic_DNA"/>
</dbReference>
<evidence type="ECO:0000313" key="2">
    <source>
        <dbReference type="Proteomes" id="UP001324634"/>
    </source>
</evidence>
<protein>
    <recommendedName>
        <fullName evidence="3">Transcription regulator TrmB N-terminal domain-containing protein</fullName>
    </recommendedName>
</protein>
<sequence>MKGLSSLERIVLECLGKKSLSFEEIYSQSGLHENVCFNILQALIIRGVLSTSGQTYQINQNISPLMMEEINGIEAKQAESLELIEAVLEQKENRVFRFQKVAMDARDEKIFLAMLSNLDSFLQDAHKKAQNEVAVKDRKVVFWGVGEVHSLMNQVVAGR</sequence>
<organism evidence="1 2">
    <name type="scientific">Peredibacter starrii</name>
    <dbReference type="NCBI Taxonomy" id="28202"/>
    <lineage>
        <taxon>Bacteria</taxon>
        <taxon>Pseudomonadati</taxon>
        <taxon>Bdellovibrionota</taxon>
        <taxon>Bacteriovoracia</taxon>
        <taxon>Bacteriovoracales</taxon>
        <taxon>Bacteriovoracaceae</taxon>
        <taxon>Peredibacter</taxon>
    </lineage>
</organism>
<dbReference type="AlphaFoldDB" id="A0AAX4HRR8"/>
<dbReference type="RefSeq" id="WP_321396908.1">
    <property type="nucleotide sequence ID" value="NZ_CP139487.1"/>
</dbReference>
<gene>
    <name evidence="1" type="ORF">SOO65_03355</name>
</gene>
<proteinExistence type="predicted"/>
<keyword evidence="2" id="KW-1185">Reference proteome</keyword>
<reference evidence="1 2" key="1">
    <citation type="submission" date="2023-11" db="EMBL/GenBank/DDBJ databases">
        <title>Peredibacter starrii A3.12.</title>
        <authorList>
            <person name="Mitchell R.J."/>
        </authorList>
    </citation>
    <scope>NUCLEOTIDE SEQUENCE [LARGE SCALE GENOMIC DNA]</scope>
    <source>
        <strain evidence="1 2">A3.12</strain>
    </source>
</reference>
<evidence type="ECO:0008006" key="3">
    <source>
        <dbReference type="Google" id="ProtNLM"/>
    </source>
</evidence>
<evidence type="ECO:0000313" key="1">
    <source>
        <dbReference type="EMBL" id="WPU65776.1"/>
    </source>
</evidence>
<accession>A0AAX4HRR8</accession>
<name>A0AAX4HRR8_9BACT</name>
<dbReference type="KEGG" id="psti:SOO65_03355"/>
<dbReference type="Proteomes" id="UP001324634">
    <property type="component" value="Chromosome"/>
</dbReference>